<evidence type="ECO:0000256" key="13">
    <source>
        <dbReference type="RuleBase" id="RU362083"/>
    </source>
</evidence>
<evidence type="ECO:0000256" key="2">
    <source>
        <dbReference type="ARBA" id="ARBA00004141"/>
    </source>
</evidence>
<dbReference type="Gene3D" id="3.40.1110.10">
    <property type="entry name" value="Calcium-transporting ATPase, cytoplasmic domain N"/>
    <property type="match status" value="1"/>
</dbReference>
<comment type="similarity">
    <text evidence="3 13">Belongs to the cation transport ATPase (P-type) (TC 3.A.3) family. Type IIIA subfamily.</text>
</comment>
<dbReference type="InterPro" id="IPR004014">
    <property type="entry name" value="ATPase_P-typ_cation-transptr_N"/>
</dbReference>
<evidence type="ECO:0000256" key="6">
    <source>
        <dbReference type="ARBA" id="ARBA00022723"/>
    </source>
</evidence>
<dbReference type="FunFam" id="3.40.50.1000:FF:000211">
    <property type="entry name" value="Plasma membrane ATPase"/>
    <property type="match status" value="1"/>
</dbReference>
<dbReference type="OrthoDB" id="116380at2759"/>
<dbReference type="GO" id="GO:0005524">
    <property type="term" value="F:ATP binding"/>
    <property type="evidence" value="ECO:0007669"/>
    <property type="project" value="UniProtKB-UniRule"/>
</dbReference>
<dbReference type="SFLD" id="SFLDS00003">
    <property type="entry name" value="Haloacid_Dehalogenase"/>
    <property type="match status" value="1"/>
</dbReference>
<feature type="compositionally biased region" description="Basic and acidic residues" evidence="14">
    <location>
        <begin position="1"/>
        <end position="24"/>
    </location>
</feature>
<dbReference type="Gene3D" id="2.70.150.10">
    <property type="entry name" value="Calcium-transporting ATPase, cytoplasmic transduction domain A"/>
    <property type="match status" value="1"/>
</dbReference>
<comment type="caution">
    <text evidence="13">Lacks conserved residue(s) required for the propagation of feature annotation.</text>
</comment>
<evidence type="ECO:0000256" key="14">
    <source>
        <dbReference type="SAM" id="MobiDB-lite"/>
    </source>
</evidence>
<dbReference type="Proteomes" id="UP000726737">
    <property type="component" value="Unassembled WGS sequence"/>
</dbReference>
<dbReference type="InterPro" id="IPR001757">
    <property type="entry name" value="P_typ_ATPase"/>
</dbReference>
<keyword evidence="9 13" id="KW-0460">Magnesium</keyword>
<comment type="function">
    <text evidence="1">The plasma membrane ATPase of plants and fungi is a hydrogen ion pump. The proton gradient it generates drives the active transport of nutrients by H(+)-symport. The resulting external acidification and/or internal alkinization may mediate growth responses.</text>
</comment>
<evidence type="ECO:0000256" key="10">
    <source>
        <dbReference type="ARBA" id="ARBA00022967"/>
    </source>
</evidence>
<feature type="transmembrane region" description="Helical" evidence="13">
    <location>
        <begin position="678"/>
        <end position="699"/>
    </location>
</feature>
<evidence type="ECO:0000313" key="16">
    <source>
        <dbReference type="EMBL" id="KAG0252344.1"/>
    </source>
</evidence>
<keyword evidence="12 13" id="KW-0472">Membrane</keyword>
<evidence type="ECO:0000256" key="11">
    <source>
        <dbReference type="ARBA" id="ARBA00022989"/>
    </source>
</evidence>
<protein>
    <recommendedName>
        <fullName evidence="13">Plasma membrane ATPase</fullName>
        <ecNumber evidence="13">7.1.2.1</ecNumber>
    </recommendedName>
</protein>
<dbReference type="SUPFAM" id="SSF56784">
    <property type="entry name" value="HAD-like"/>
    <property type="match status" value="1"/>
</dbReference>
<dbReference type="GO" id="GO:0005886">
    <property type="term" value="C:plasma membrane"/>
    <property type="evidence" value="ECO:0007669"/>
    <property type="project" value="UniProtKB-SubCell"/>
</dbReference>
<dbReference type="InterPro" id="IPR036412">
    <property type="entry name" value="HAD-like_sf"/>
</dbReference>
<dbReference type="InterPro" id="IPR023299">
    <property type="entry name" value="ATPase_P-typ_cyto_dom_N"/>
</dbReference>
<evidence type="ECO:0000256" key="8">
    <source>
        <dbReference type="ARBA" id="ARBA00022840"/>
    </source>
</evidence>
<dbReference type="PANTHER" id="PTHR42861">
    <property type="entry name" value="CALCIUM-TRANSPORTING ATPASE"/>
    <property type="match status" value="1"/>
</dbReference>
<dbReference type="AlphaFoldDB" id="A0A9P6PTR6"/>
<dbReference type="InterPro" id="IPR044492">
    <property type="entry name" value="P_typ_ATPase_HD_dom"/>
</dbReference>
<dbReference type="EC" id="7.1.2.1" evidence="13"/>
<dbReference type="InterPro" id="IPR059000">
    <property type="entry name" value="ATPase_P-type_domA"/>
</dbReference>
<dbReference type="InterPro" id="IPR023298">
    <property type="entry name" value="ATPase_P-typ_TM_dom_sf"/>
</dbReference>
<evidence type="ECO:0000259" key="15">
    <source>
        <dbReference type="SMART" id="SM00831"/>
    </source>
</evidence>
<dbReference type="SUPFAM" id="SSF81660">
    <property type="entry name" value="Metal cation-transporting ATPase, ATP-binding domain N"/>
    <property type="match status" value="1"/>
</dbReference>
<keyword evidence="5 13" id="KW-0812">Transmembrane</keyword>
<dbReference type="Gene3D" id="3.40.50.1000">
    <property type="entry name" value="HAD superfamily/HAD-like"/>
    <property type="match status" value="1"/>
</dbReference>
<reference evidence="16" key="1">
    <citation type="journal article" date="2020" name="Fungal Divers.">
        <title>Resolving the Mortierellaceae phylogeny through synthesis of multi-gene phylogenetics and phylogenomics.</title>
        <authorList>
            <person name="Vandepol N."/>
            <person name="Liber J."/>
            <person name="Desiro A."/>
            <person name="Na H."/>
            <person name="Kennedy M."/>
            <person name="Barry K."/>
            <person name="Grigoriev I.V."/>
            <person name="Miller A.N."/>
            <person name="O'Donnell K."/>
            <person name="Stajich J.E."/>
            <person name="Bonito G."/>
        </authorList>
    </citation>
    <scope>NUCLEOTIDE SEQUENCE</scope>
    <source>
        <strain evidence="16">KOD948</strain>
    </source>
</reference>
<evidence type="ECO:0000256" key="3">
    <source>
        <dbReference type="ARBA" id="ARBA00008804"/>
    </source>
</evidence>
<dbReference type="FunFam" id="3.40.50.1000:FF:000001">
    <property type="entry name" value="Phospholipid-transporting ATPase IC"/>
    <property type="match status" value="1"/>
</dbReference>
<evidence type="ECO:0000256" key="5">
    <source>
        <dbReference type="ARBA" id="ARBA00022692"/>
    </source>
</evidence>
<keyword evidence="13" id="KW-0813">Transport</keyword>
<keyword evidence="4" id="KW-0597">Phosphoprotein</keyword>
<comment type="catalytic activity">
    <reaction evidence="13">
        <text>ATP + H2O + H(+)(in) = ADP + phosphate + 2 H(+)(out)</text>
        <dbReference type="Rhea" id="RHEA:20852"/>
        <dbReference type="ChEBI" id="CHEBI:15377"/>
        <dbReference type="ChEBI" id="CHEBI:15378"/>
        <dbReference type="ChEBI" id="CHEBI:30616"/>
        <dbReference type="ChEBI" id="CHEBI:43474"/>
        <dbReference type="ChEBI" id="CHEBI:456216"/>
        <dbReference type="EC" id="7.1.2.1"/>
    </reaction>
</comment>
<evidence type="ECO:0000256" key="12">
    <source>
        <dbReference type="ARBA" id="ARBA00023136"/>
    </source>
</evidence>
<sequence>MVRGYKELHDPDTDTAPLRDHDSLDPSANSRLHPGSRWGDAKEHRQEEDVEMEELLSTSPATGLTTEQASQRLRQFGPNELPVTKRSQALKFLGYFVGPIAFLIELACIISVIVKDWFNFAIILGLLFLNAIIGYVEEERAESAVDALRQTLAHRTKCWRDGHLHDLDTSLLVPGDVIVLRLGDIVPADARLLGIGVTGIETDSDLLVDQSSLTGESLAVRKRKGDEVFSSTIIKQGQQMAIVAKTGSKTYIGIAAHLMANTKDEGHFQKVIGRIGNFLIFFTLFLVILIIIFQFISFRNDPVRGQVLKILGPVLILAVAAIPVGLPTVCSVTMAVGARGLAAKQVIVKRLAAVEEMSSLSVICSDKTGTLTKNELSFDEPFLCDDYSADDLLLYSYLASEFGANDPIELAVRFAAEHQVPLLRNRSSTQTHLIPGFEVNEFVPFNPSAKMTQAIVRNTEDDTTFVVAKGAPQVIIKMTGHHGPAVKAYVAMAKRGLRALGVARTVAGSRDQWQLVGLISLLDPPREDSAETIERCQQMGVSVKMVTGDQQLIAKEVARRLGLGQVILDASHLANPDLPELVLSERCYKSDGFAEVTPEHKFRIVEMIQKRGYSVGMTGDGVNDAPALKKANVGIAVHGCTDAARSAADIVLTAPGLSTIIEGILASRAIFQRMRSYALYRITSTVHFLIFFFVVVLAYDWTLPAKLLIMICILNDLATLVIAVDHAQVSTRPDK</sequence>
<name>A0A9P6PTR6_9FUNG</name>
<dbReference type="InterPro" id="IPR018303">
    <property type="entry name" value="ATPase_P-typ_P_site"/>
</dbReference>
<evidence type="ECO:0000313" key="17">
    <source>
        <dbReference type="Proteomes" id="UP000726737"/>
    </source>
</evidence>
<evidence type="ECO:0000256" key="1">
    <source>
        <dbReference type="ARBA" id="ARBA00003417"/>
    </source>
</evidence>
<evidence type="ECO:0000256" key="9">
    <source>
        <dbReference type="ARBA" id="ARBA00022842"/>
    </source>
</evidence>
<dbReference type="SFLD" id="SFLDF00027">
    <property type="entry name" value="p-type_atpase"/>
    <property type="match status" value="1"/>
</dbReference>
<dbReference type="NCBIfam" id="TIGR01494">
    <property type="entry name" value="ATPase_P-type"/>
    <property type="match status" value="3"/>
</dbReference>
<dbReference type="GO" id="GO:0046872">
    <property type="term" value="F:metal ion binding"/>
    <property type="evidence" value="ECO:0007669"/>
    <property type="project" value="UniProtKB-KW"/>
</dbReference>
<dbReference type="Gene3D" id="1.20.1110.10">
    <property type="entry name" value="Calcium-transporting ATPase, transmembrane domain"/>
    <property type="match status" value="1"/>
</dbReference>
<dbReference type="Pfam" id="PF00122">
    <property type="entry name" value="E1-E2_ATPase"/>
    <property type="match status" value="1"/>
</dbReference>
<proteinExistence type="inferred from homology"/>
<dbReference type="SFLD" id="SFLDG00002">
    <property type="entry name" value="C1.7:_P-type_atpase_like"/>
    <property type="match status" value="1"/>
</dbReference>
<dbReference type="SUPFAM" id="SSF81653">
    <property type="entry name" value="Calcium ATPase, transduction domain A"/>
    <property type="match status" value="1"/>
</dbReference>
<keyword evidence="6" id="KW-0479">Metal-binding</keyword>
<dbReference type="FunFam" id="2.70.150.10:FF:000042">
    <property type="entry name" value="Plasma membrane ATPase"/>
    <property type="match status" value="1"/>
</dbReference>
<keyword evidence="8 13" id="KW-0067">ATP-binding</keyword>
<dbReference type="GO" id="GO:0016887">
    <property type="term" value="F:ATP hydrolysis activity"/>
    <property type="evidence" value="ECO:0007669"/>
    <property type="project" value="InterPro"/>
</dbReference>
<dbReference type="PRINTS" id="PR00120">
    <property type="entry name" value="HATPASE"/>
</dbReference>
<dbReference type="InterPro" id="IPR008250">
    <property type="entry name" value="ATPase_P-typ_transduc_dom_A_sf"/>
</dbReference>
<feature type="transmembrane region" description="Helical" evidence="13">
    <location>
        <begin position="278"/>
        <end position="298"/>
    </location>
</feature>
<dbReference type="EMBL" id="JAAAJA010000526">
    <property type="protein sequence ID" value="KAG0252344.1"/>
    <property type="molecule type" value="Genomic_DNA"/>
</dbReference>
<feature type="transmembrane region" description="Helical" evidence="13">
    <location>
        <begin position="310"/>
        <end position="336"/>
    </location>
</feature>
<dbReference type="GO" id="GO:0008553">
    <property type="term" value="F:P-type proton-exporting transporter activity"/>
    <property type="evidence" value="ECO:0007669"/>
    <property type="project" value="UniProtKB-UniRule"/>
</dbReference>
<dbReference type="PRINTS" id="PR00119">
    <property type="entry name" value="CATATPASE"/>
</dbReference>
<dbReference type="InterPro" id="IPR006534">
    <property type="entry name" value="P-type_ATPase_IIIA"/>
</dbReference>
<keyword evidence="17" id="KW-1185">Reference proteome</keyword>
<feature type="transmembrane region" description="Helical" evidence="13">
    <location>
        <begin position="705"/>
        <end position="724"/>
    </location>
</feature>
<dbReference type="GO" id="GO:0120029">
    <property type="term" value="P:proton export across plasma membrane"/>
    <property type="evidence" value="ECO:0007669"/>
    <property type="project" value="UniProtKB-UniRule"/>
</dbReference>
<organism evidence="16 17">
    <name type="scientific">Mortierella polycephala</name>
    <dbReference type="NCBI Taxonomy" id="41804"/>
    <lineage>
        <taxon>Eukaryota</taxon>
        <taxon>Fungi</taxon>
        <taxon>Fungi incertae sedis</taxon>
        <taxon>Mucoromycota</taxon>
        <taxon>Mortierellomycotina</taxon>
        <taxon>Mortierellomycetes</taxon>
        <taxon>Mortierellales</taxon>
        <taxon>Mortierellaceae</taxon>
        <taxon>Mortierella</taxon>
    </lineage>
</organism>
<comment type="caution">
    <text evidence="16">The sequence shown here is derived from an EMBL/GenBank/DDBJ whole genome shotgun (WGS) entry which is preliminary data.</text>
</comment>
<dbReference type="Pfam" id="PF00690">
    <property type="entry name" value="Cation_ATPase_N"/>
    <property type="match status" value="1"/>
</dbReference>
<evidence type="ECO:0000256" key="4">
    <source>
        <dbReference type="ARBA" id="ARBA00022553"/>
    </source>
</evidence>
<dbReference type="SUPFAM" id="SSF81665">
    <property type="entry name" value="Calcium ATPase, transmembrane domain M"/>
    <property type="match status" value="1"/>
</dbReference>
<comment type="subcellular location">
    <subcellularLocation>
        <location evidence="13">Cell membrane</location>
        <topology evidence="13">Multi-pass membrane protein</topology>
    </subcellularLocation>
    <subcellularLocation>
        <location evidence="2">Membrane</location>
        <topology evidence="2">Multi-pass membrane protein</topology>
    </subcellularLocation>
</comment>
<keyword evidence="13" id="KW-0375">Hydrogen ion transport</keyword>
<dbReference type="InterPro" id="IPR023214">
    <property type="entry name" value="HAD_sf"/>
</dbReference>
<keyword evidence="7 13" id="KW-0547">Nucleotide-binding</keyword>
<dbReference type="NCBIfam" id="TIGR01647">
    <property type="entry name" value="ATPase-IIIA_H"/>
    <property type="match status" value="1"/>
</dbReference>
<feature type="region of interest" description="Disordered" evidence="14">
    <location>
        <begin position="1"/>
        <end position="63"/>
    </location>
</feature>
<dbReference type="SMART" id="SM00831">
    <property type="entry name" value="Cation_ATPase_N"/>
    <property type="match status" value="1"/>
</dbReference>
<keyword evidence="10 13" id="KW-1278">Translocase</keyword>
<keyword evidence="13" id="KW-0406">Ion transport</keyword>
<gene>
    <name evidence="16" type="ORF">BG011_007027</name>
</gene>
<feature type="transmembrane region" description="Helical" evidence="13">
    <location>
        <begin position="120"/>
        <end position="136"/>
    </location>
</feature>
<feature type="domain" description="Cation-transporting P-type ATPase N-terminal" evidence="15">
    <location>
        <begin position="42"/>
        <end position="116"/>
    </location>
</feature>
<dbReference type="PROSITE" id="PS00154">
    <property type="entry name" value="ATPASE_E1_E2"/>
    <property type="match status" value="1"/>
</dbReference>
<accession>A0A9P6PTR6</accession>
<feature type="transmembrane region" description="Helical" evidence="13">
    <location>
        <begin position="92"/>
        <end position="114"/>
    </location>
</feature>
<keyword evidence="11 13" id="KW-1133">Transmembrane helix</keyword>
<evidence type="ECO:0000256" key="7">
    <source>
        <dbReference type="ARBA" id="ARBA00022741"/>
    </source>
</evidence>
<dbReference type="Pfam" id="PF00702">
    <property type="entry name" value="Hydrolase"/>
    <property type="match status" value="1"/>
</dbReference>